<evidence type="ECO:0000313" key="4">
    <source>
        <dbReference type="EnsemblPlants" id="AUR62018326-RA:cds"/>
    </source>
</evidence>
<dbReference type="EnsemblPlants" id="AUR62018326-RA">
    <property type="protein sequence ID" value="AUR62018326-RA:cds"/>
    <property type="gene ID" value="AUR62018326"/>
</dbReference>
<name>A0A803LSY2_CHEQI</name>
<dbReference type="InterPro" id="IPR004398">
    <property type="entry name" value="RNA_MeTrfase_RsmD"/>
</dbReference>
<accession>A0A803LSY2</accession>
<dbReference type="Pfam" id="PF03602">
    <property type="entry name" value="Cons_hypoth95"/>
    <property type="match status" value="1"/>
</dbReference>
<reference evidence="4" key="1">
    <citation type="journal article" date="2017" name="Nature">
        <title>The genome of Chenopodium quinoa.</title>
        <authorList>
            <person name="Jarvis D.E."/>
            <person name="Ho Y.S."/>
            <person name="Lightfoot D.J."/>
            <person name="Schmoeckel S.M."/>
            <person name="Li B."/>
            <person name="Borm T.J.A."/>
            <person name="Ohyanagi H."/>
            <person name="Mineta K."/>
            <person name="Michell C.T."/>
            <person name="Saber N."/>
            <person name="Kharbatia N.M."/>
            <person name="Rupper R.R."/>
            <person name="Sharp A.R."/>
            <person name="Dally N."/>
            <person name="Boughton B.A."/>
            <person name="Woo Y.H."/>
            <person name="Gao G."/>
            <person name="Schijlen E.G.W.M."/>
            <person name="Guo X."/>
            <person name="Momin A.A."/>
            <person name="Negrao S."/>
            <person name="Al-Babili S."/>
            <person name="Gehring C."/>
            <person name="Roessner U."/>
            <person name="Jung C."/>
            <person name="Murphy K."/>
            <person name="Arold S.T."/>
            <person name="Gojobori T."/>
            <person name="van der Linden C.G."/>
            <person name="van Loo E.N."/>
            <person name="Jellen E.N."/>
            <person name="Maughan P.J."/>
            <person name="Tester M."/>
        </authorList>
    </citation>
    <scope>NUCLEOTIDE SEQUENCE [LARGE SCALE GENOMIC DNA]</scope>
    <source>
        <strain evidence="4">cv. PI 614886</strain>
    </source>
</reference>
<dbReference type="Gene3D" id="3.40.50.150">
    <property type="entry name" value="Vaccinia Virus protein VP39"/>
    <property type="match status" value="1"/>
</dbReference>
<dbReference type="PANTHER" id="PTHR43542">
    <property type="entry name" value="METHYLTRANSFERASE"/>
    <property type="match status" value="1"/>
</dbReference>
<dbReference type="OMA" id="SFIVVEY"/>
<evidence type="ECO:0000256" key="1">
    <source>
        <dbReference type="ARBA" id="ARBA00022603"/>
    </source>
</evidence>
<dbReference type="Proteomes" id="UP000596660">
    <property type="component" value="Unplaced"/>
</dbReference>
<evidence type="ECO:0000313" key="5">
    <source>
        <dbReference type="Proteomes" id="UP000596660"/>
    </source>
</evidence>
<reference evidence="4" key="2">
    <citation type="submission" date="2021-03" db="UniProtKB">
        <authorList>
            <consortium name="EnsemblPlants"/>
        </authorList>
    </citation>
    <scope>IDENTIFICATION</scope>
</reference>
<dbReference type="GO" id="GO:0031167">
    <property type="term" value="P:rRNA methylation"/>
    <property type="evidence" value="ECO:0007669"/>
    <property type="project" value="InterPro"/>
</dbReference>
<protein>
    <recommendedName>
        <fullName evidence="6">rRNA methyltransferase YlbH</fullName>
    </recommendedName>
</protein>
<dbReference type="AlphaFoldDB" id="A0A803LSY2"/>
<dbReference type="GO" id="GO:0008168">
    <property type="term" value="F:methyltransferase activity"/>
    <property type="evidence" value="ECO:0007669"/>
    <property type="project" value="UniProtKB-KW"/>
</dbReference>
<feature type="region of interest" description="Disordered" evidence="3">
    <location>
        <begin position="78"/>
        <end position="102"/>
    </location>
</feature>
<dbReference type="PANTHER" id="PTHR43542:SF1">
    <property type="entry name" value="METHYLTRANSFERASE"/>
    <property type="match status" value="1"/>
</dbReference>
<keyword evidence="2" id="KW-0808">Transferase</keyword>
<keyword evidence="5" id="KW-1185">Reference proteome</keyword>
<dbReference type="Gramene" id="AUR62018326-RA">
    <property type="protein sequence ID" value="AUR62018326-RA:cds"/>
    <property type="gene ID" value="AUR62018326"/>
</dbReference>
<evidence type="ECO:0000256" key="2">
    <source>
        <dbReference type="ARBA" id="ARBA00022679"/>
    </source>
</evidence>
<evidence type="ECO:0008006" key="6">
    <source>
        <dbReference type="Google" id="ProtNLM"/>
    </source>
</evidence>
<proteinExistence type="predicted"/>
<dbReference type="InterPro" id="IPR029063">
    <property type="entry name" value="SAM-dependent_MTases_sf"/>
</dbReference>
<keyword evidence="1" id="KW-0489">Methyltransferase</keyword>
<evidence type="ECO:0000256" key="3">
    <source>
        <dbReference type="SAM" id="MobiDB-lite"/>
    </source>
</evidence>
<organism evidence="4 5">
    <name type="scientific">Chenopodium quinoa</name>
    <name type="common">Quinoa</name>
    <dbReference type="NCBI Taxonomy" id="63459"/>
    <lineage>
        <taxon>Eukaryota</taxon>
        <taxon>Viridiplantae</taxon>
        <taxon>Streptophyta</taxon>
        <taxon>Embryophyta</taxon>
        <taxon>Tracheophyta</taxon>
        <taxon>Spermatophyta</taxon>
        <taxon>Magnoliopsida</taxon>
        <taxon>eudicotyledons</taxon>
        <taxon>Gunneridae</taxon>
        <taxon>Pentapetalae</taxon>
        <taxon>Caryophyllales</taxon>
        <taxon>Chenopodiaceae</taxon>
        <taxon>Chenopodioideae</taxon>
        <taxon>Atripliceae</taxon>
        <taxon>Chenopodium</taxon>
    </lineage>
</organism>
<sequence>ASSPNLPPILSPLQLKTPLNPNSCSILSPFFKITPKFTPTNCRRSSVIVSSSGSKDAISSQEKQELFDRYGLDPNDFISEPVKRSRRKEREQGVGKGKGKQLVVKEDRKPPRTTHKLLQVLAGKAKRKKLLSPVGMDVRPMMEVVKGAAFDILQVAGGCPASLRPGRWLDLYSGTGSVGIEALSRGCSEVHFIEMDPWVVSNVLQPNLQWTGFLDSSVIHTVTVENFLERAQQFVGGDTTFDYISVTPPYMKVDYGILMNQLSDSPLVGEDAFIVVEYPLGTDMLDSCGCLMKIADRRFGRTHLAIYGPKWAMKKKKG</sequence>
<dbReference type="SUPFAM" id="SSF53335">
    <property type="entry name" value="S-adenosyl-L-methionine-dependent methyltransferases"/>
    <property type="match status" value="1"/>
</dbReference>